<protein>
    <submittedName>
        <fullName evidence="1">Uncharacterized protein</fullName>
    </submittedName>
</protein>
<comment type="caution">
    <text evidence="1">The sequence shown here is derived from an EMBL/GenBank/DDBJ whole genome shotgun (WGS) entry which is preliminary data.</text>
</comment>
<name>A0A1E5XHU5_9HYPH</name>
<evidence type="ECO:0000313" key="2">
    <source>
        <dbReference type="Proteomes" id="UP000095463"/>
    </source>
</evidence>
<evidence type="ECO:0000313" key="1">
    <source>
        <dbReference type="EMBL" id="OEO28169.1"/>
    </source>
</evidence>
<sequence>MHSIGHLAIAAAVAITAYAVPSASYAMECRELCFGFYPQHSLLQEGSSSDECQRRINDSGGACTINGKRNLGLDMPRGVNYRRENYTNPRKYDWDVFGIPWW</sequence>
<dbReference type="EMBL" id="LAJE02000395">
    <property type="protein sequence ID" value="OEO28169.1"/>
    <property type="molecule type" value="Genomic_DNA"/>
</dbReference>
<reference evidence="1 2" key="1">
    <citation type="journal article" date="2015" name="Genome Announc.">
        <title>Genome Assemblies of Three Soil-Associated Devosia species: D. insulae, D. limi, and D. soli.</title>
        <authorList>
            <person name="Hassan Y.I."/>
            <person name="Lepp D."/>
            <person name="Zhou T."/>
        </authorList>
    </citation>
    <scope>NUCLEOTIDE SEQUENCE [LARGE SCALE GENOMIC DNA]</scope>
    <source>
        <strain evidence="1 2">DS-56</strain>
    </source>
</reference>
<organism evidence="1 2">
    <name type="scientific">Devosia insulae DS-56</name>
    <dbReference type="NCBI Taxonomy" id="1116389"/>
    <lineage>
        <taxon>Bacteria</taxon>
        <taxon>Pseudomonadati</taxon>
        <taxon>Pseudomonadota</taxon>
        <taxon>Alphaproteobacteria</taxon>
        <taxon>Hyphomicrobiales</taxon>
        <taxon>Devosiaceae</taxon>
        <taxon>Devosia</taxon>
    </lineage>
</organism>
<dbReference type="AlphaFoldDB" id="A0A1E5XHU5"/>
<dbReference type="RefSeq" id="WP_069912515.1">
    <property type="nucleotide sequence ID" value="NZ_LAJE02000395.1"/>
</dbReference>
<keyword evidence="2" id="KW-1185">Reference proteome</keyword>
<proteinExistence type="predicted"/>
<accession>A0A1E5XHU5</accession>
<dbReference type="Proteomes" id="UP000095463">
    <property type="component" value="Unassembled WGS sequence"/>
</dbReference>
<gene>
    <name evidence="1" type="ORF">VW23_006100</name>
</gene>